<organism evidence="2 3">
    <name type="scientific">Candidatus Accumulibacter phosphatis</name>
    <dbReference type="NCBI Taxonomy" id="327160"/>
    <lineage>
        <taxon>Bacteria</taxon>
        <taxon>Pseudomonadati</taxon>
        <taxon>Pseudomonadota</taxon>
        <taxon>Betaproteobacteria</taxon>
        <taxon>Candidatus Accumulibacter</taxon>
    </lineage>
</organism>
<name>A0A5S4EJP7_9PROT</name>
<proteinExistence type="predicted"/>
<reference evidence="2 3" key="1">
    <citation type="submission" date="2019-04" db="EMBL/GenBank/DDBJ databases">
        <title>A novel phosphate-accumulating bacterium identified in bioreactor for phosphate removal from wastewater.</title>
        <authorList>
            <person name="Kotlyarov R.Y."/>
            <person name="Beletsky A.V."/>
            <person name="Kallistova A.Y."/>
            <person name="Dorofeev A.G."/>
            <person name="Nikolaev Y.Y."/>
            <person name="Pimenov N.V."/>
            <person name="Ravin N.V."/>
            <person name="Mardanov A.V."/>
        </authorList>
    </citation>
    <scope>NUCLEOTIDE SEQUENCE [LARGE SCALE GENOMIC DNA]</scope>
    <source>
        <strain evidence="2 3">Bin19</strain>
    </source>
</reference>
<feature type="chain" id="PRO_5024459476" evidence="1">
    <location>
        <begin position="21"/>
        <end position="145"/>
    </location>
</feature>
<evidence type="ECO:0000256" key="1">
    <source>
        <dbReference type="SAM" id="SignalP"/>
    </source>
</evidence>
<keyword evidence="3" id="KW-1185">Reference proteome</keyword>
<dbReference type="RefSeq" id="WP_246148961.1">
    <property type="nucleotide sequence ID" value="NZ_SWAD01000088.1"/>
</dbReference>
<dbReference type="EMBL" id="SWAD01000088">
    <property type="protein sequence ID" value="TMQ75541.1"/>
    <property type="molecule type" value="Genomic_DNA"/>
</dbReference>
<sequence length="145" mass="15802">MQILIVRTLASVALVMGVLAEPVAAQGTTPQVKAEAPHSQSEPAFSALPGRWVRPDGGYVITIKSVDARGKLDAAYANPNPLPFSRAEAVRDGKTIRLFFELQAGGYNGSTYTLSHDPANDTLKGVYYQAVMQQKFDVYFTRIKQ</sequence>
<dbReference type="Proteomes" id="UP000306324">
    <property type="component" value="Unassembled WGS sequence"/>
</dbReference>
<evidence type="ECO:0000313" key="3">
    <source>
        <dbReference type="Proteomes" id="UP000306324"/>
    </source>
</evidence>
<dbReference type="AlphaFoldDB" id="A0A5S4EJP7"/>
<protein>
    <submittedName>
        <fullName evidence="2">Uncharacterized protein</fullName>
    </submittedName>
</protein>
<gene>
    <name evidence="2" type="ORF">ACCUM_1170</name>
</gene>
<evidence type="ECO:0000313" key="2">
    <source>
        <dbReference type="EMBL" id="TMQ75541.1"/>
    </source>
</evidence>
<keyword evidence="1" id="KW-0732">Signal</keyword>
<accession>A0A5S4EJP7</accession>
<comment type="caution">
    <text evidence="2">The sequence shown here is derived from an EMBL/GenBank/DDBJ whole genome shotgun (WGS) entry which is preliminary data.</text>
</comment>
<feature type="signal peptide" evidence="1">
    <location>
        <begin position="1"/>
        <end position="20"/>
    </location>
</feature>